<dbReference type="Proteomes" id="UP000247233">
    <property type="component" value="Unassembled WGS sequence"/>
</dbReference>
<proteinExistence type="predicted"/>
<sequence length="111" mass="12472">MGKWANGQMAIAMACAPWDPQKGFKPSTSHSTCVIKVVRGRHALQPSPQNERMPCLALPCPRSSHAIYRPNLPLSLALHGQSTIQATRTEYSDGDDGVAMEATPWWWWLWW</sequence>
<dbReference type="RefSeq" id="XP_025402591.1">
    <property type="nucleotide sequence ID" value="XM_025538004.1"/>
</dbReference>
<reference evidence="1 2" key="1">
    <citation type="submission" date="2016-12" db="EMBL/GenBank/DDBJ databases">
        <title>The genomes of Aspergillus section Nigri reveals drivers in fungal speciation.</title>
        <authorList>
            <consortium name="DOE Joint Genome Institute"/>
            <person name="Vesth T.C."/>
            <person name="Nybo J."/>
            <person name="Theobald S."/>
            <person name="Brandl J."/>
            <person name="Frisvad J.C."/>
            <person name="Nielsen K.F."/>
            <person name="Lyhne E.K."/>
            <person name="Kogle M.E."/>
            <person name="Kuo A."/>
            <person name="Riley R."/>
            <person name="Clum A."/>
            <person name="Nolan M."/>
            <person name="Lipzen A."/>
            <person name="Salamov A."/>
            <person name="Henrissat B."/>
            <person name="Wiebenga A."/>
            <person name="De Vries R.P."/>
            <person name="Grigoriev I.V."/>
            <person name="Mortensen U.H."/>
            <person name="Andersen M.R."/>
            <person name="Baker S.E."/>
        </authorList>
    </citation>
    <scope>NUCLEOTIDE SEQUENCE [LARGE SCALE GENOMIC DNA]</scope>
    <source>
        <strain evidence="1 2">CBS 117.55</strain>
    </source>
</reference>
<protein>
    <submittedName>
        <fullName evidence="1">Uncharacterized protein</fullName>
    </submittedName>
</protein>
<dbReference type="EMBL" id="MSFL01000003">
    <property type="protein sequence ID" value="PWY89760.1"/>
    <property type="molecule type" value="Genomic_DNA"/>
</dbReference>
<gene>
    <name evidence="1" type="ORF">BO70DRAFT_127795</name>
</gene>
<dbReference type="PROSITE" id="PS51257">
    <property type="entry name" value="PROKAR_LIPOPROTEIN"/>
    <property type="match status" value="1"/>
</dbReference>
<organism evidence="1 2">
    <name type="scientific">Aspergillus heteromorphus CBS 117.55</name>
    <dbReference type="NCBI Taxonomy" id="1448321"/>
    <lineage>
        <taxon>Eukaryota</taxon>
        <taxon>Fungi</taxon>
        <taxon>Dikarya</taxon>
        <taxon>Ascomycota</taxon>
        <taxon>Pezizomycotina</taxon>
        <taxon>Eurotiomycetes</taxon>
        <taxon>Eurotiomycetidae</taxon>
        <taxon>Eurotiales</taxon>
        <taxon>Aspergillaceae</taxon>
        <taxon>Aspergillus</taxon>
        <taxon>Aspergillus subgen. Circumdati</taxon>
    </lineage>
</organism>
<keyword evidence="2" id="KW-1185">Reference proteome</keyword>
<dbReference type="AlphaFoldDB" id="A0A317WZW4"/>
<comment type="caution">
    <text evidence="1">The sequence shown here is derived from an EMBL/GenBank/DDBJ whole genome shotgun (WGS) entry which is preliminary data.</text>
</comment>
<evidence type="ECO:0000313" key="1">
    <source>
        <dbReference type="EMBL" id="PWY89760.1"/>
    </source>
</evidence>
<name>A0A317WZW4_9EURO</name>
<evidence type="ECO:0000313" key="2">
    <source>
        <dbReference type="Proteomes" id="UP000247233"/>
    </source>
</evidence>
<dbReference type="GeneID" id="37060241"/>
<dbReference type="VEuPathDB" id="FungiDB:BO70DRAFT_127795"/>
<accession>A0A317WZW4</accession>